<dbReference type="PROSITE" id="PS51729">
    <property type="entry name" value="GNAT_YJDJ"/>
    <property type="match status" value="1"/>
</dbReference>
<evidence type="ECO:0000313" key="4">
    <source>
        <dbReference type="Proteomes" id="UP000031524"/>
    </source>
</evidence>
<gene>
    <name evidence="3" type="ORF">B842_10710</name>
</gene>
<sequence length="104" mass="11773">MGAMNDTNTNSTDSYDISHNEAKQRFVISVDDREVGYASYVRHGGLLDFHHTVVDQAYRGRALSTPLIREALDWAREEGARVRPSCSAVEHFISKNEEYRDLVG</sequence>
<dbReference type="KEGG" id="chm:B842_10710"/>
<accession>A0A0B5D5A1</accession>
<dbReference type="PANTHER" id="PTHR31435:SF9">
    <property type="entry name" value="PROTEIN NATD1"/>
    <property type="match status" value="1"/>
</dbReference>
<dbReference type="Gene3D" id="3.40.630.30">
    <property type="match status" value="1"/>
</dbReference>
<reference evidence="3 4" key="1">
    <citation type="submission" date="2013-04" db="EMBL/GenBank/DDBJ databases">
        <title>Complete genome sequence of Corynebacterium humireducens DSM 45392(T), isolated from a wastewater-fed microbial fuel cell.</title>
        <authorList>
            <person name="Ruckert C."/>
            <person name="Albersmeier A."/>
            <person name="Kalinowski J."/>
        </authorList>
    </citation>
    <scope>NUCLEOTIDE SEQUENCE [LARGE SCALE GENOMIC DNA]</scope>
    <source>
        <strain evidence="4">MFC-5</strain>
    </source>
</reference>
<name>A0A0B5D5A1_9CORY</name>
<feature type="domain" description="N-acetyltransferase" evidence="1">
    <location>
        <begin position="1"/>
        <end position="104"/>
    </location>
</feature>
<dbReference type="Proteomes" id="UP000031524">
    <property type="component" value="Chromosome"/>
</dbReference>
<dbReference type="SUPFAM" id="SSF55729">
    <property type="entry name" value="Acyl-CoA N-acyltransferases (Nat)"/>
    <property type="match status" value="1"/>
</dbReference>
<dbReference type="PROSITE" id="PS51186">
    <property type="entry name" value="GNAT"/>
    <property type="match status" value="1"/>
</dbReference>
<dbReference type="Pfam" id="PF14542">
    <property type="entry name" value="Acetyltransf_CG"/>
    <property type="match status" value="1"/>
</dbReference>
<dbReference type="PANTHER" id="PTHR31435">
    <property type="entry name" value="PROTEIN NATD1"/>
    <property type="match status" value="1"/>
</dbReference>
<keyword evidence="4" id="KW-1185">Reference proteome</keyword>
<dbReference type="InterPro" id="IPR045057">
    <property type="entry name" value="Gcn5-rel_NAT"/>
</dbReference>
<dbReference type="InterPro" id="IPR000182">
    <property type="entry name" value="GNAT_dom"/>
</dbReference>
<dbReference type="GO" id="GO:0016747">
    <property type="term" value="F:acyltransferase activity, transferring groups other than amino-acyl groups"/>
    <property type="evidence" value="ECO:0007669"/>
    <property type="project" value="InterPro"/>
</dbReference>
<organism evidence="3 4">
    <name type="scientific">Corynebacterium humireducens NBRC 106098 = DSM 45392</name>
    <dbReference type="NCBI Taxonomy" id="1223515"/>
    <lineage>
        <taxon>Bacteria</taxon>
        <taxon>Bacillati</taxon>
        <taxon>Actinomycetota</taxon>
        <taxon>Actinomycetes</taxon>
        <taxon>Mycobacteriales</taxon>
        <taxon>Corynebacteriaceae</taxon>
        <taxon>Corynebacterium</taxon>
    </lineage>
</organism>
<evidence type="ECO:0000259" key="1">
    <source>
        <dbReference type="PROSITE" id="PS51186"/>
    </source>
</evidence>
<proteinExistence type="predicted"/>
<dbReference type="InterPro" id="IPR016181">
    <property type="entry name" value="Acyl_CoA_acyltransferase"/>
</dbReference>
<dbReference type="STRING" id="1223515.B842_10710"/>
<feature type="domain" description="N-acetyltransferase" evidence="2">
    <location>
        <begin position="18"/>
        <end position="104"/>
    </location>
</feature>
<evidence type="ECO:0000313" key="3">
    <source>
        <dbReference type="EMBL" id="AJE33991.1"/>
    </source>
</evidence>
<dbReference type="EMBL" id="CP005286">
    <property type="protein sequence ID" value="AJE33991.1"/>
    <property type="molecule type" value="Genomic_DNA"/>
</dbReference>
<evidence type="ECO:0000259" key="2">
    <source>
        <dbReference type="PROSITE" id="PS51729"/>
    </source>
</evidence>
<dbReference type="InterPro" id="IPR031165">
    <property type="entry name" value="GNAT_YJDJ"/>
</dbReference>
<dbReference type="CDD" id="cd04301">
    <property type="entry name" value="NAT_SF"/>
    <property type="match status" value="1"/>
</dbReference>
<dbReference type="HOGENOM" id="CLU_132888_0_1_11"/>
<dbReference type="AlphaFoldDB" id="A0A0B5D5A1"/>
<protein>
    <submittedName>
        <fullName evidence="3">Uncharacterized protein</fullName>
    </submittedName>
</protein>